<accession>A0A4S2B326</accession>
<evidence type="ECO:0000313" key="2">
    <source>
        <dbReference type="Proteomes" id="UP000305751"/>
    </source>
</evidence>
<comment type="caution">
    <text evidence="1">The sequence shown here is derived from an EMBL/GenBank/DDBJ whole genome shotgun (WGS) entry which is preliminary data.</text>
</comment>
<keyword evidence="2" id="KW-1185">Reference proteome</keyword>
<sequence length="94" mass="11205">MEAKKKLYAFLDGVAYPFGRGYHVRLGIKWQFVDSNEYPNTWQLIRKCRVNTYRYPFVQFPKDKYDLFLVSEKAGSLNHIKEIIGDVEIKISRR</sequence>
<protein>
    <submittedName>
        <fullName evidence="1">Uncharacterized protein</fullName>
    </submittedName>
</protein>
<dbReference type="Proteomes" id="UP000305751">
    <property type="component" value="Unassembled WGS sequence"/>
</dbReference>
<proteinExistence type="predicted"/>
<dbReference type="EMBL" id="SRZA01000006">
    <property type="protein sequence ID" value="TGY07494.1"/>
    <property type="molecule type" value="Genomic_DNA"/>
</dbReference>
<dbReference type="RefSeq" id="WP_136013690.1">
    <property type="nucleotide sequence ID" value="NZ_SRZA01000006.1"/>
</dbReference>
<dbReference type="AlphaFoldDB" id="A0A4S2B326"/>
<name>A0A4S2B326_9BACE</name>
<organism evidence="1 2">
    <name type="scientific">Bacteroides acidifaciens</name>
    <dbReference type="NCBI Taxonomy" id="85831"/>
    <lineage>
        <taxon>Bacteria</taxon>
        <taxon>Pseudomonadati</taxon>
        <taxon>Bacteroidota</taxon>
        <taxon>Bacteroidia</taxon>
        <taxon>Bacteroidales</taxon>
        <taxon>Bacteroidaceae</taxon>
        <taxon>Bacteroides</taxon>
    </lineage>
</organism>
<reference evidence="1 2" key="1">
    <citation type="submission" date="2019-04" db="EMBL/GenBank/DDBJ databases">
        <title>Microbes associate with the intestines of laboratory mice.</title>
        <authorList>
            <person name="Navarre W."/>
            <person name="Wong E."/>
            <person name="Huang K."/>
            <person name="Tropini C."/>
            <person name="Ng K."/>
            <person name="Yu B."/>
        </authorList>
    </citation>
    <scope>NUCLEOTIDE SEQUENCE [LARGE SCALE GENOMIC DNA]</scope>
    <source>
        <strain evidence="1 2">NM70_E10</strain>
    </source>
</reference>
<gene>
    <name evidence="1" type="ORF">E5356_04145</name>
</gene>
<evidence type="ECO:0000313" key="1">
    <source>
        <dbReference type="EMBL" id="TGY07494.1"/>
    </source>
</evidence>